<organism evidence="15 16">
    <name type="scientific">Plectus sambesii</name>
    <dbReference type="NCBI Taxonomy" id="2011161"/>
    <lineage>
        <taxon>Eukaryota</taxon>
        <taxon>Metazoa</taxon>
        <taxon>Ecdysozoa</taxon>
        <taxon>Nematoda</taxon>
        <taxon>Chromadorea</taxon>
        <taxon>Plectida</taxon>
        <taxon>Plectina</taxon>
        <taxon>Plectoidea</taxon>
        <taxon>Plectidae</taxon>
        <taxon>Plectus</taxon>
    </lineage>
</organism>
<dbReference type="WBParaSite" id="PSAMB.scaffold13390size2295.g35462.t1">
    <property type="protein sequence ID" value="PSAMB.scaffold13390size2295.g35462.t1"/>
    <property type="gene ID" value="PSAMB.scaffold13390size2295.g35462"/>
</dbReference>
<dbReference type="InterPro" id="IPR014756">
    <property type="entry name" value="Ig_E-set"/>
</dbReference>
<feature type="domain" description="Inward rectifier potassium channel C-terminal" evidence="14">
    <location>
        <begin position="232"/>
        <end position="280"/>
    </location>
</feature>
<dbReference type="AlphaFoldDB" id="A0A914UXD9"/>
<feature type="domain" description="Potassium channel inwardly rectifying transmembrane" evidence="13">
    <location>
        <begin position="79"/>
        <end position="225"/>
    </location>
</feature>
<proteinExistence type="inferred from homology"/>
<keyword evidence="8 11" id="KW-0406">Ion transport</keyword>
<evidence type="ECO:0000313" key="15">
    <source>
        <dbReference type="Proteomes" id="UP000887566"/>
    </source>
</evidence>
<dbReference type="GO" id="GO:0034702">
    <property type="term" value="C:monoatomic ion channel complex"/>
    <property type="evidence" value="ECO:0007669"/>
    <property type="project" value="UniProtKB-KW"/>
</dbReference>
<keyword evidence="3 11" id="KW-0633">Potassium transport</keyword>
<evidence type="ECO:0000256" key="1">
    <source>
        <dbReference type="ARBA" id="ARBA00004141"/>
    </source>
</evidence>
<dbReference type="PANTHER" id="PTHR11767">
    <property type="entry name" value="INWARD RECTIFIER POTASSIUM CHANNEL"/>
    <property type="match status" value="1"/>
</dbReference>
<comment type="similarity">
    <text evidence="11">Belongs to the inward rectifier-type potassium channel (TC 1.A.2.1) family.</text>
</comment>
<keyword evidence="6 11" id="KW-0630">Potassium</keyword>
<dbReference type="GO" id="GO:1990573">
    <property type="term" value="P:potassium ion import across plasma membrane"/>
    <property type="evidence" value="ECO:0007669"/>
    <property type="project" value="TreeGrafter"/>
</dbReference>
<evidence type="ECO:0000256" key="3">
    <source>
        <dbReference type="ARBA" id="ARBA00022538"/>
    </source>
</evidence>
<evidence type="ECO:0000256" key="12">
    <source>
        <dbReference type="SAM" id="Phobius"/>
    </source>
</evidence>
<dbReference type="Gene3D" id="1.10.287.70">
    <property type="match status" value="1"/>
</dbReference>
<evidence type="ECO:0000256" key="11">
    <source>
        <dbReference type="RuleBase" id="RU003822"/>
    </source>
</evidence>
<dbReference type="GO" id="GO:0005242">
    <property type="term" value="F:inward rectifier potassium channel activity"/>
    <property type="evidence" value="ECO:0007669"/>
    <property type="project" value="InterPro"/>
</dbReference>
<keyword evidence="9 12" id="KW-0472">Membrane</keyword>
<dbReference type="Gene3D" id="2.60.40.1400">
    <property type="entry name" value="G protein-activated inward rectifier potassium channel 1"/>
    <property type="match status" value="1"/>
</dbReference>
<protein>
    <submittedName>
        <fullName evidence="16">Uncharacterized protein</fullName>
    </submittedName>
</protein>
<dbReference type="InterPro" id="IPR016449">
    <property type="entry name" value="K_chnl_inward-rec_Kir"/>
</dbReference>
<evidence type="ECO:0000256" key="5">
    <source>
        <dbReference type="ARBA" id="ARBA00022882"/>
    </source>
</evidence>
<keyword evidence="10 11" id="KW-0407">Ion channel</keyword>
<dbReference type="GO" id="GO:0005886">
    <property type="term" value="C:plasma membrane"/>
    <property type="evidence" value="ECO:0007669"/>
    <property type="project" value="TreeGrafter"/>
</dbReference>
<dbReference type="PRINTS" id="PR01320">
    <property type="entry name" value="KIRCHANNEL"/>
</dbReference>
<keyword evidence="5 11" id="KW-0851">Voltage-gated channel</keyword>
<feature type="transmembrane region" description="Helical" evidence="12">
    <location>
        <begin position="114"/>
        <end position="137"/>
    </location>
</feature>
<dbReference type="InterPro" id="IPR040445">
    <property type="entry name" value="Kir_TM"/>
</dbReference>
<evidence type="ECO:0000313" key="16">
    <source>
        <dbReference type="WBParaSite" id="PSAMB.scaffold13390size2295.g35462.t1"/>
    </source>
</evidence>
<evidence type="ECO:0000256" key="10">
    <source>
        <dbReference type="ARBA" id="ARBA00023303"/>
    </source>
</evidence>
<dbReference type="PANTHER" id="PTHR11767:SF51">
    <property type="entry name" value="INWARD RECTIFIER POTASSIUM CHANNEL IRK-1"/>
    <property type="match status" value="1"/>
</dbReference>
<keyword evidence="4 11" id="KW-0812">Transmembrane</keyword>
<evidence type="ECO:0000259" key="14">
    <source>
        <dbReference type="Pfam" id="PF17655"/>
    </source>
</evidence>
<dbReference type="InterPro" id="IPR041647">
    <property type="entry name" value="IRK_C"/>
</dbReference>
<dbReference type="SUPFAM" id="SSF81324">
    <property type="entry name" value="Voltage-gated potassium channels"/>
    <property type="match status" value="1"/>
</dbReference>
<dbReference type="Pfam" id="PF01007">
    <property type="entry name" value="IRK"/>
    <property type="match status" value="1"/>
</dbReference>
<keyword evidence="7 12" id="KW-1133">Transmembrane helix</keyword>
<evidence type="ECO:0000256" key="4">
    <source>
        <dbReference type="ARBA" id="ARBA00022692"/>
    </source>
</evidence>
<dbReference type="GO" id="GO:0034765">
    <property type="term" value="P:regulation of monoatomic ion transmembrane transport"/>
    <property type="evidence" value="ECO:0007669"/>
    <property type="project" value="TreeGrafter"/>
</dbReference>
<dbReference type="Pfam" id="PF17655">
    <property type="entry name" value="IRK_C"/>
    <property type="match status" value="1"/>
</dbReference>
<name>A0A914UXD9_9BILA</name>
<sequence>MRGRDGPMCRKTSLDIPSLNGYVKHEESPPEPEKKSTCRRLSLADAISDSFRTLAMTARRNSSPLSRRLTRKMKRSRMVLKNGMCNVNNTNVPKKDRQYLRDFFTTMIDVKWRWLFMTFTLVFLASWSTFAIVYFLLSYMHGDMDLASNNSSNASAVWEPCVAEVTSLYSAFLYSVETQHTIGYGTRHITTACPAAGMTLCLQCICGLLIQSFMVGLVFAKMARPKKRAETLIFSRHAVVALRDGQLCLLFRVGDMRNTHLVEAHVRLQLITDRETEEGE</sequence>
<evidence type="ECO:0000256" key="8">
    <source>
        <dbReference type="ARBA" id="ARBA00023065"/>
    </source>
</evidence>
<keyword evidence="15" id="KW-1185">Reference proteome</keyword>
<evidence type="ECO:0000256" key="6">
    <source>
        <dbReference type="ARBA" id="ARBA00022958"/>
    </source>
</evidence>
<comment type="subcellular location">
    <subcellularLocation>
        <location evidence="1 11">Membrane</location>
        <topology evidence="1 11">Multi-pass membrane protein</topology>
    </subcellularLocation>
</comment>
<dbReference type="InterPro" id="IPR013518">
    <property type="entry name" value="K_chnl_inward-rec_Kir_cyto"/>
</dbReference>
<evidence type="ECO:0000256" key="2">
    <source>
        <dbReference type="ARBA" id="ARBA00022448"/>
    </source>
</evidence>
<evidence type="ECO:0000259" key="13">
    <source>
        <dbReference type="Pfam" id="PF01007"/>
    </source>
</evidence>
<evidence type="ECO:0000256" key="7">
    <source>
        <dbReference type="ARBA" id="ARBA00022989"/>
    </source>
</evidence>
<dbReference type="Proteomes" id="UP000887566">
    <property type="component" value="Unplaced"/>
</dbReference>
<dbReference type="SUPFAM" id="SSF81296">
    <property type="entry name" value="E set domains"/>
    <property type="match status" value="1"/>
</dbReference>
<dbReference type="FunFam" id="1.10.287.70:FF:000019">
    <property type="entry name" value="G protein-activated inward rectifier potassium channel 1"/>
    <property type="match status" value="1"/>
</dbReference>
<evidence type="ECO:0000256" key="9">
    <source>
        <dbReference type="ARBA" id="ARBA00023136"/>
    </source>
</evidence>
<reference evidence="16" key="1">
    <citation type="submission" date="2022-11" db="UniProtKB">
        <authorList>
            <consortium name="WormBaseParasite"/>
        </authorList>
    </citation>
    <scope>IDENTIFICATION</scope>
</reference>
<keyword evidence="2 11" id="KW-0813">Transport</keyword>
<accession>A0A914UXD9</accession>
<feature type="transmembrane region" description="Helical" evidence="12">
    <location>
        <begin position="195"/>
        <end position="220"/>
    </location>
</feature>